<feature type="compositionally biased region" description="Polar residues" evidence="1">
    <location>
        <begin position="1"/>
        <end position="19"/>
    </location>
</feature>
<gene>
    <name evidence="2" type="ORF">PV09_05096</name>
</gene>
<feature type="region of interest" description="Disordered" evidence="1">
    <location>
        <begin position="1"/>
        <end position="25"/>
    </location>
</feature>
<dbReference type="EMBL" id="KN847543">
    <property type="protein sequence ID" value="KIW03794.1"/>
    <property type="molecule type" value="Genomic_DNA"/>
</dbReference>
<keyword evidence="3" id="KW-1185">Reference proteome</keyword>
<dbReference type="Proteomes" id="UP000053259">
    <property type="component" value="Unassembled WGS sequence"/>
</dbReference>
<dbReference type="AlphaFoldDB" id="A0A0D2AX74"/>
<reference evidence="2 3" key="1">
    <citation type="submission" date="2015-01" db="EMBL/GenBank/DDBJ databases">
        <title>The Genome Sequence of Ochroconis gallopava CBS43764.</title>
        <authorList>
            <consortium name="The Broad Institute Genomics Platform"/>
            <person name="Cuomo C."/>
            <person name="de Hoog S."/>
            <person name="Gorbushina A."/>
            <person name="Stielow B."/>
            <person name="Teixiera M."/>
            <person name="Abouelleil A."/>
            <person name="Chapman S.B."/>
            <person name="Priest M."/>
            <person name="Young S.K."/>
            <person name="Wortman J."/>
            <person name="Nusbaum C."/>
            <person name="Birren B."/>
        </authorList>
    </citation>
    <scope>NUCLEOTIDE SEQUENCE [LARGE SCALE GENOMIC DNA]</scope>
    <source>
        <strain evidence="2 3">CBS 43764</strain>
    </source>
</reference>
<dbReference type="OrthoDB" id="5355007at2759"/>
<protein>
    <recommendedName>
        <fullName evidence="4">Transcription and mRNA export factor SUS1</fullName>
    </recommendedName>
</protein>
<dbReference type="STRING" id="253628.A0A0D2AX74"/>
<dbReference type="GeneID" id="27313069"/>
<sequence>MSDTTKVRTSSLPRNLPSTTPMPPQLHDTLSTALLEAHSIPAIEKVLAQSLAEAGWTTELRAYIQRLVRSGECTNYQQILKKVMAAVTTGKEGSANGAVQNGEGDAAAANANTTNAVGTSDLRIPEKVVRDGVMAVRKELEKVVTIDVDD</sequence>
<dbReference type="InterPro" id="IPR038212">
    <property type="entry name" value="TF_EnY2_sf"/>
</dbReference>
<evidence type="ECO:0008006" key="4">
    <source>
        <dbReference type="Google" id="ProtNLM"/>
    </source>
</evidence>
<evidence type="ECO:0000313" key="2">
    <source>
        <dbReference type="EMBL" id="KIW03794.1"/>
    </source>
</evidence>
<dbReference type="RefSeq" id="XP_016213663.1">
    <property type="nucleotide sequence ID" value="XM_016358562.1"/>
</dbReference>
<dbReference type="InParanoid" id="A0A0D2AX74"/>
<dbReference type="VEuPathDB" id="FungiDB:PV09_05096"/>
<evidence type="ECO:0000313" key="3">
    <source>
        <dbReference type="Proteomes" id="UP000053259"/>
    </source>
</evidence>
<evidence type="ECO:0000256" key="1">
    <source>
        <dbReference type="SAM" id="MobiDB-lite"/>
    </source>
</evidence>
<name>A0A0D2AX74_9PEZI</name>
<organism evidence="2 3">
    <name type="scientific">Verruconis gallopava</name>
    <dbReference type="NCBI Taxonomy" id="253628"/>
    <lineage>
        <taxon>Eukaryota</taxon>
        <taxon>Fungi</taxon>
        <taxon>Dikarya</taxon>
        <taxon>Ascomycota</taxon>
        <taxon>Pezizomycotina</taxon>
        <taxon>Dothideomycetes</taxon>
        <taxon>Pleosporomycetidae</taxon>
        <taxon>Venturiales</taxon>
        <taxon>Sympoventuriaceae</taxon>
        <taxon>Verruconis</taxon>
    </lineage>
</organism>
<proteinExistence type="predicted"/>
<dbReference type="Gene3D" id="1.10.246.140">
    <property type="match status" value="1"/>
</dbReference>
<accession>A0A0D2AX74</accession>